<dbReference type="InterPro" id="IPR006015">
    <property type="entry name" value="Universal_stress_UspA"/>
</dbReference>
<evidence type="ECO:0000256" key="3">
    <source>
        <dbReference type="ARBA" id="ARBA00022840"/>
    </source>
</evidence>
<dbReference type="KEGG" id="smon:AWR27_10310"/>
<accession>A0A1P9WWD5</accession>
<keyword evidence="2" id="KW-0547">Nucleotide-binding</keyword>
<evidence type="ECO:0000256" key="1">
    <source>
        <dbReference type="ARBA" id="ARBA00008791"/>
    </source>
</evidence>
<dbReference type="STRING" id="1178516.AWR27_10310"/>
<dbReference type="CDD" id="cd00293">
    <property type="entry name" value="USP-like"/>
    <property type="match status" value="2"/>
</dbReference>
<dbReference type="PANTHER" id="PTHR46268">
    <property type="entry name" value="STRESS RESPONSE PROTEIN NHAX"/>
    <property type="match status" value="1"/>
</dbReference>
<evidence type="ECO:0000259" key="4">
    <source>
        <dbReference type="Pfam" id="PF00582"/>
    </source>
</evidence>
<feature type="domain" description="UspA" evidence="4">
    <location>
        <begin position="1"/>
        <end position="143"/>
    </location>
</feature>
<feature type="domain" description="UspA" evidence="4">
    <location>
        <begin position="170"/>
        <end position="277"/>
    </location>
</feature>
<dbReference type="PRINTS" id="PR01438">
    <property type="entry name" value="UNVRSLSTRESS"/>
</dbReference>
<sequence length="283" mass="30360">MKTILFAADFSDASKDALVWAKMLAKQYGANIVALHVQAIPVPDASMPVIGDLGLGTVAADTAAVHHEQLNELADTLQTEGVSCRTDLRRGAINDTILAAADEHKADLIVMGRSQMSGFFDRLMGTSATGVARFAHCPVLVVPTSEDDVTPSADLKTIVYSSPLEFDEEVVFGQVVALARVFGASLRVLHVQAENQPNLTDDAEIISQLQAVYGPEPLPVDTVKSNTVTGGIEKYLDKHPADLLVMTTRERDFLSGLLNPSLTGRMVVLSHIPLLVYQAKGDL</sequence>
<evidence type="ECO:0000256" key="2">
    <source>
        <dbReference type="ARBA" id="ARBA00022741"/>
    </source>
</evidence>
<dbReference type="Proteomes" id="UP000187941">
    <property type="component" value="Chromosome"/>
</dbReference>
<dbReference type="RefSeq" id="WP_077131121.1">
    <property type="nucleotide sequence ID" value="NZ_CP014263.1"/>
</dbReference>
<reference evidence="5 6" key="1">
    <citation type="submission" date="2016-01" db="EMBL/GenBank/DDBJ databases">
        <authorList>
            <person name="Oliw E.H."/>
        </authorList>
    </citation>
    <scope>NUCLEOTIDE SEQUENCE [LARGE SCALE GENOMIC DNA]</scope>
    <source>
        <strain evidence="5 6">DY10</strain>
    </source>
</reference>
<dbReference type="Gene3D" id="3.40.50.620">
    <property type="entry name" value="HUPs"/>
    <property type="match status" value="2"/>
</dbReference>
<dbReference type="AlphaFoldDB" id="A0A1P9WWD5"/>
<proteinExistence type="inferred from homology"/>
<comment type="similarity">
    <text evidence="1">Belongs to the universal stress protein A family.</text>
</comment>
<keyword evidence="3" id="KW-0067">ATP-binding</keyword>
<dbReference type="SUPFAM" id="SSF52402">
    <property type="entry name" value="Adenine nucleotide alpha hydrolases-like"/>
    <property type="match status" value="2"/>
</dbReference>
<name>A0A1P9WWD5_9BACT</name>
<dbReference type="Pfam" id="PF00582">
    <property type="entry name" value="Usp"/>
    <property type="match status" value="2"/>
</dbReference>
<protein>
    <recommendedName>
        <fullName evidence="4">UspA domain-containing protein</fullName>
    </recommendedName>
</protein>
<dbReference type="OrthoDB" id="9788959at2"/>
<dbReference type="PANTHER" id="PTHR46268:SF27">
    <property type="entry name" value="UNIVERSAL STRESS PROTEIN RV2623"/>
    <property type="match status" value="1"/>
</dbReference>
<evidence type="ECO:0000313" key="5">
    <source>
        <dbReference type="EMBL" id="AQG79686.1"/>
    </source>
</evidence>
<dbReference type="GO" id="GO:0005524">
    <property type="term" value="F:ATP binding"/>
    <property type="evidence" value="ECO:0007669"/>
    <property type="project" value="UniProtKB-KW"/>
</dbReference>
<keyword evidence="6" id="KW-1185">Reference proteome</keyword>
<dbReference type="EMBL" id="CP014263">
    <property type="protein sequence ID" value="AQG79686.1"/>
    <property type="molecule type" value="Genomic_DNA"/>
</dbReference>
<dbReference type="InterPro" id="IPR006016">
    <property type="entry name" value="UspA"/>
</dbReference>
<evidence type="ECO:0000313" key="6">
    <source>
        <dbReference type="Proteomes" id="UP000187941"/>
    </source>
</evidence>
<gene>
    <name evidence="5" type="ORF">AWR27_10310</name>
</gene>
<organism evidence="5 6">
    <name type="scientific">Spirosoma montaniterrae</name>
    <dbReference type="NCBI Taxonomy" id="1178516"/>
    <lineage>
        <taxon>Bacteria</taxon>
        <taxon>Pseudomonadati</taxon>
        <taxon>Bacteroidota</taxon>
        <taxon>Cytophagia</taxon>
        <taxon>Cytophagales</taxon>
        <taxon>Cytophagaceae</taxon>
        <taxon>Spirosoma</taxon>
    </lineage>
</organism>
<dbReference type="InterPro" id="IPR014729">
    <property type="entry name" value="Rossmann-like_a/b/a_fold"/>
</dbReference>